<evidence type="ECO:0000256" key="1">
    <source>
        <dbReference type="ARBA" id="ARBA00022450"/>
    </source>
</evidence>
<evidence type="ECO:0000256" key="2">
    <source>
        <dbReference type="ARBA" id="ARBA00022553"/>
    </source>
</evidence>
<dbReference type="PROSITE" id="PS52004">
    <property type="entry name" value="KS3_2"/>
    <property type="match status" value="1"/>
</dbReference>
<dbReference type="GO" id="GO:0004312">
    <property type="term" value="F:fatty acid synthase activity"/>
    <property type="evidence" value="ECO:0007669"/>
    <property type="project" value="TreeGrafter"/>
</dbReference>
<keyword evidence="3" id="KW-0808">Transferase</keyword>
<dbReference type="GO" id="GO:0044550">
    <property type="term" value="P:secondary metabolite biosynthetic process"/>
    <property type="evidence" value="ECO:0007669"/>
    <property type="project" value="TreeGrafter"/>
</dbReference>
<dbReference type="EMBL" id="JAAFOW010003822">
    <property type="protein sequence ID" value="KAF5247555.1"/>
    <property type="molecule type" value="Genomic_DNA"/>
</dbReference>
<name>A0A8H4ZK62_FUSOX</name>
<proteinExistence type="inferred from homology"/>
<evidence type="ECO:0000259" key="4">
    <source>
        <dbReference type="PROSITE" id="PS52004"/>
    </source>
</evidence>
<comment type="similarity">
    <text evidence="3">Belongs to the thiolase-like superfamily. Beta-ketoacyl-ACP synthases family.</text>
</comment>
<dbReference type="Pfam" id="PF00109">
    <property type="entry name" value="ketoacyl-synt"/>
    <property type="match status" value="1"/>
</dbReference>
<dbReference type="Gene3D" id="3.40.47.10">
    <property type="match status" value="1"/>
</dbReference>
<dbReference type="Proteomes" id="UP000558688">
    <property type="component" value="Unassembled WGS sequence"/>
</dbReference>
<gene>
    <name evidence="5" type="ORF">FOXYS1_15124</name>
</gene>
<organism evidence="5 6">
    <name type="scientific">Fusarium oxysporum</name>
    <name type="common">Fusarium vascular wilt</name>
    <dbReference type="NCBI Taxonomy" id="5507"/>
    <lineage>
        <taxon>Eukaryota</taxon>
        <taxon>Fungi</taxon>
        <taxon>Dikarya</taxon>
        <taxon>Ascomycota</taxon>
        <taxon>Pezizomycotina</taxon>
        <taxon>Sordariomycetes</taxon>
        <taxon>Hypocreomycetidae</taxon>
        <taxon>Hypocreales</taxon>
        <taxon>Nectriaceae</taxon>
        <taxon>Fusarium</taxon>
        <taxon>Fusarium oxysporum species complex</taxon>
    </lineage>
</organism>
<dbReference type="InterPro" id="IPR050091">
    <property type="entry name" value="PKS_NRPS_Biosynth_Enz"/>
</dbReference>
<dbReference type="InterPro" id="IPR014030">
    <property type="entry name" value="Ketoacyl_synth_N"/>
</dbReference>
<accession>A0A8H4ZK62</accession>
<protein>
    <recommendedName>
        <fullName evidence="4">Ketosynthase family 3 (KS3) domain-containing protein</fullName>
    </recommendedName>
</protein>
<dbReference type="Pfam" id="PF02801">
    <property type="entry name" value="Ketoacyl-synt_C"/>
    <property type="match status" value="1"/>
</dbReference>
<dbReference type="InterPro" id="IPR014031">
    <property type="entry name" value="Ketoacyl_synth_C"/>
</dbReference>
<dbReference type="AlphaFoldDB" id="A0A8H4ZK62"/>
<dbReference type="InterPro" id="IPR016039">
    <property type="entry name" value="Thiolase-like"/>
</dbReference>
<dbReference type="PANTHER" id="PTHR43775">
    <property type="entry name" value="FATTY ACID SYNTHASE"/>
    <property type="match status" value="1"/>
</dbReference>
<dbReference type="InterPro" id="IPR020841">
    <property type="entry name" value="PKS_Beta-ketoAc_synthase_dom"/>
</dbReference>
<reference evidence="5" key="1">
    <citation type="submission" date="2020-02" db="EMBL/GenBank/DDBJ databases">
        <title>Identification and distribution of gene clusters putatively required for synthesis of sphingolipid metabolism inhibitors in phylogenetically diverse species of the filamentous fungus Fusarium.</title>
        <authorList>
            <person name="Kim H.-S."/>
            <person name="Busman M."/>
            <person name="Brown D.W."/>
            <person name="Divon H."/>
            <person name="Uhlig S."/>
            <person name="Proctor R.H."/>
        </authorList>
    </citation>
    <scope>NUCLEOTIDE SEQUENCE [LARGE SCALE GENOMIC DNA]</scope>
    <source>
        <strain evidence="5">NRRL 39464</strain>
    </source>
</reference>
<dbReference type="PANTHER" id="PTHR43775:SF29">
    <property type="entry name" value="ASPERFURANONE POLYKETIDE SYNTHASE AFOG-RELATED"/>
    <property type="match status" value="1"/>
</dbReference>
<keyword evidence="2" id="KW-0597">Phosphoprotein</keyword>
<evidence type="ECO:0000313" key="6">
    <source>
        <dbReference type="Proteomes" id="UP000558688"/>
    </source>
</evidence>
<dbReference type="SMART" id="SM00825">
    <property type="entry name" value="PKS_KS"/>
    <property type="match status" value="1"/>
</dbReference>
<dbReference type="GO" id="GO:0006633">
    <property type="term" value="P:fatty acid biosynthetic process"/>
    <property type="evidence" value="ECO:0007669"/>
    <property type="project" value="TreeGrafter"/>
</dbReference>
<dbReference type="SUPFAM" id="SSF53901">
    <property type="entry name" value="Thiolase-like"/>
    <property type="match status" value="1"/>
</dbReference>
<evidence type="ECO:0000313" key="5">
    <source>
        <dbReference type="EMBL" id="KAF5247555.1"/>
    </source>
</evidence>
<dbReference type="CDD" id="cd00833">
    <property type="entry name" value="PKS"/>
    <property type="match status" value="1"/>
</dbReference>
<comment type="caution">
    <text evidence="5">The sequence shown here is derived from an EMBL/GenBank/DDBJ whole genome shotgun (WGS) entry which is preliminary data.</text>
</comment>
<keyword evidence="1" id="KW-0596">Phosphopantetheine</keyword>
<sequence>MENDIAIVGIGLRFPGDASSPEELWKVLERGESQWSEFPKDRLNIDGYYHPSSDRQGSISFRGAHFIKGNFASFDASFFSISAEDAKAIDPQQRILLEASYEALENAGIRKEDIDGSDAAVYVGSFVKDYEQVCLRDPDWQPQYAATGNGIAIMANRISHFFNLHGPSMTIDTGCSGSLVSVHLASQSLRAKETSLAIAAGAGMILTPNTMMPMTALNFLSPDGKCFTFDSRANGYGRGEGIGVVVMKRLSDAIRDNDTIRAVIRATKVNQDGHTTGITLPSKEAQVANINSVYESAGLDFSQTGYVECHGTGTKAGDWRELKAISESLCTVRDIDNAMVVG</sequence>
<evidence type="ECO:0000256" key="3">
    <source>
        <dbReference type="RuleBase" id="RU003694"/>
    </source>
</evidence>
<feature type="domain" description="Ketosynthase family 3 (KS3)" evidence="4">
    <location>
        <begin position="2"/>
        <end position="342"/>
    </location>
</feature>